<keyword evidence="4" id="KW-1185">Reference proteome</keyword>
<dbReference type="EMBL" id="JBHEZX010000019">
    <property type="protein sequence ID" value="MFC1413854.1"/>
    <property type="molecule type" value="Genomic_DNA"/>
</dbReference>
<dbReference type="InterPro" id="IPR022002">
    <property type="entry name" value="ChsH2_Znr"/>
</dbReference>
<dbReference type="PANTHER" id="PTHR34075">
    <property type="entry name" value="BLR3430 PROTEIN"/>
    <property type="match status" value="1"/>
</dbReference>
<dbReference type="PANTHER" id="PTHR34075:SF5">
    <property type="entry name" value="BLR3430 PROTEIN"/>
    <property type="match status" value="1"/>
</dbReference>
<name>A0ABV6VJD8_9ACTN</name>
<comment type="caution">
    <text evidence="3">The sequence shown here is derived from an EMBL/GenBank/DDBJ whole genome shotgun (WGS) entry which is preliminary data.</text>
</comment>
<feature type="domain" description="ChsH2 C-terminal OB-fold" evidence="1">
    <location>
        <begin position="67"/>
        <end position="144"/>
    </location>
</feature>
<protein>
    <submittedName>
        <fullName evidence="3">Zn-ribbon domain-containing OB-fold protein</fullName>
    </submittedName>
</protein>
<accession>A0ABV6VJD8</accession>
<dbReference type="Pfam" id="PF01796">
    <property type="entry name" value="OB_ChsH2_C"/>
    <property type="match status" value="1"/>
</dbReference>
<dbReference type="Gene3D" id="6.10.30.10">
    <property type="match status" value="1"/>
</dbReference>
<evidence type="ECO:0000259" key="1">
    <source>
        <dbReference type="Pfam" id="PF01796"/>
    </source>
</evidence>
<sequence>MSVIDTVNAAGGLVDGLLLPWPDADGEPFWEYALRGELRVQACAECGLRRFPPRPACPRCHSFADDWQPTSGRGRIWSFVIAHPPLLPAYAEQAPYPVALVELDDDPAIRLVGTLTPSVRRPDAPWNAVPASRLRIGAPVQAVYQTLIPGVVVPRWALLNG</sequence>
<reference evidence="3 4" key="1">
    <citation type="submission" date="2024-09" db="EMBL/GenBank/DDBJ databases">
        <authorList>
            <person name="Lee S.D."/>
        </authorList>
    </citation>
    <scope>NUCLEOTIDE SEQUENCE [LARGE SCALE GENOMIC DNA]</scope>
    <source>
        <strain evidence="3 4">N1-1</strain>
    </source>
</reference>
<dbReference type="InterPro" id="IPR012340">
    <property type="entry name" value="NA-bd_OB-fold"/>
</dbReference>
<dbReference type="InterPro" id="IPR052513">
    <property type="entry name" value="Thioester_dehydratase-like"/>
</dbReference>
<dbReference type="SUPFAM" id="SSF50249">
    <property type="entry name" value="Nucleic acid-binding proteins"/>
    <property type="match status" value="1"/>
</dbReference>
<dbReference type="RefSeq" id="WP_380516419.1">
    <property type="nucleotide sequence ID" value="NZ_JBHEZX010000019.1"/>
</dbReference>
<proteinExistence type="predicted"/>
<dbReference type="Pfam" id="PF12172">
    <property type="entry name" value="zf-ChsH2"/>
    <property type="match status" value="1"/>
</dbReference>
<dbReference type="Proteomes" id="UP001592582">
    <property type="component" value="Unassembled WGS sequence"/>
</dbReference>
<evidence type="ECO:0000313" key="3">
    <source>
        <dbReference type="EMBL" id="MFC1413854.1"/>
    </source>
</evidence>
<evidence type="ECO:0000313" key="4">
    <source>
        <dbReference type="Proteomes" id="UP001592582"/>
    </source>
</evidence>
<feature type="domain" description="ChsH2 rubredoxin-like zinc ribbon" evidence="2">
    <location>
        <begin position="30"/>
        <end position="64"/>
    </location>
</feature>
<dbReference type="InterPro" id="IPR002878">
    <property type="entry name" value="ChsH2_C"/>
</dbReference>
<evidence type="ECO:0000259" key="2">
    <source>
        <dbReference type="Pfam" id="PF12172"/>
    </source>
</evidence>
<organism evidence="3 4">
    <name type="scientific">Streptacidiphilus alkalitolerans</name>
    <dbReference type="NCBI Taxonomy" id="3342712"/>
    <lineage>
        <taxon>Bacteria</taxon>
        <taxon>Bacillati</taxon>
        <taxon>Actinomycetota</taxon>
        <taxon>Actinomycetes</taxon>
        <taxon>Kitasatosporales</taxon>
        <taxon>Streptomycetaceae</taxon>
        <taxon>Streptacidiphilus</taxon>
    </lineage>
</organism>
<gene>
    <name evidence="3" type="ORF">ACEZDG_31800</name>
</gene>